<evidence type="ECO:0000256" key="6">
    <source>
        <dbReference type="ARBA" id="ARBA00023012"/>
    </source>
</evidence>
<dbReference type="SUPFAM" id="SSF47384">
    <property type="entry name" value="Homodimeric domain of signal transducing histidine kinase"/>
    <property type="match status" value="1"/>
</dbReference>
<dbReference type="PRINTS" id="PR00344">
    <property type="entry name" value="BCTRLSENSOR"/>
</dbReference>
<dbReference type="InterPro" id="IPR005467">
    <property type="entry name" value="His_kinase_dom"/>
</dbReference>
<dbReference type="InterPro" id="IPR036097">
    <property type="entry name" value="HisK_dim/P_sf"/>
</dbReference>
<dbReference type="Pfam" id="PF02518">
    <property type="entry name" value="HATPase_c"/>
    <property type="match status" value="1"/>
</dbReference>
<keyword evidence="5 10" id="KW-0808">Transferase</keyword>
<evidence type="ECO:0000256" key="4">
    <source>
        <dbReference type="ARBA" id="ARBA00022553"/>
    </source>
</evidence>
<reference evidence="10 11" key="1">
    <citation type="submission" date="2017-06" db="EMBL/GenBank/DDBJ databases">
        <title>Genome sequencing of cyanobaciteial culture collection at National Institute for Environmental Studies (NIES).</title>
        <authorList>
            <person name="Hirose Y."/>
            <person name="Shimura Y."/>
            <person name="Fujisawa T."/>
            <person name="Nakamura Y."/>
            <person name="Kawachi M."/>
        </authorList>
    </citation>
    <scope>NUCLEOTIDE SEQUENCE [LARGE SCALE GENOMIC DNA]</scope>
    <source>
        <strain evidence="10 11">NIES-37</strain>
    </source>
</reference>
<keyword evidence="4" id="KW-0597">Phosphoprotein</keyword>
<evidence type="ECO:0000256" key="2">
    <source>
        <dbReference type="ARBA" id="ARBA00006402"/>
    </source>
</evidence>
<keyword evidence="5 10" id="KW-0418">Kinase</keyword>
<proteinExistence type="inferred from homology"/>
<evidence type="ECO:0000256" key="7">
    <source>
        <dbReference type="SAM" id="Coils"/>
    </source>
</evidence>
<dbReference type="GO" id="GO:0006355">
    <property type="term" value="P:regulation of DNA-templated transcription"/>
    <property type="evidence" value="ECO:0007669"/>
    <property type="project" value="InterPro"/>
</dbReference>
<dbReference type="Proteomes" id="UP000218785">
    <property type="component" value="Chromosome"/>
</dbReference>
<dbReference type="SUPFAM" id="SSF55874">
    <property type="entry name" value="ATPase domain of HSP90 chaperone/DNA topoisomerase II/histidine kinase"/>
    <property type="match status" value="1"/>
</dbReference>
<dbReference type="EC" id="2.7.13.3" evidence="3"/>
<dbReference type="AlphaFoldDB" id="A0A1Z4N646"/>
<dbReference type="GO" id="GO:0000155">
    <property type="term" value="F:phosphorelay sensor kinase activity"/>
    <property type="evidence" value="ECO:0007669"/>
    <property type="project" value="InterPro"/>
</dbReference>
<protein>
    <recommendedName>
        <fullName evidence="3">histidine kinase</fullName>
        <ecNumber evidence="3">2.7.13.3</ecNumber>
    </recommendedName>
</protein>
<dbReference type="Gene3D" id="3.30.450.40">
    <property type="match status" value="3"/>
</dbReference>
<comment type="similarity">
    <text evidence="2">In the N-terminal section; belongs to the phytochrome family.</text>
</comment>
<gene>
    <name evidence="10" type="ORF">NIES37_51410</name>
</gene>
<evidence type="ECO:0000256" key="3">
    <source>
        <dbReference type="ARBA" id="ARBA00012438"/>
    </source>
</evidence>
<keyword evidence="6" id="KW-0902">Two-component regulatory system</keyword>
<feature type="coiled-coil region" evidence="7">
    <location>
        <begin position="602"/>
        <end position="636"/>
    </location>
</feature>
<dbReference type="CDD" id="cd00082">
    <property type="entry name" value="HisKA"/>
    <property type="match status" value="1"/>
</dbReference>
<evidence type="ECO:0000313" key="11">
    <source>
        <dbReference type="Proteomes" id="UP000218785"/>
    </source>
</evidence>
<name>A0A1Z4N646_9CYAN</name>
<dbReference type="InterPro" id="IPR016132">
    <property type="entry name" value="Phyto_chromo_attachment"/>
</dbReference>
<evidence type="ECO:0000313" key="10">
    <source>
        <dbReference type="EMBL" id="BAZ01142.1"/>
    </source>
</evidence>
<evidence type="ECO:0000256" key="5">
    <source>
        <dbReference type="ARBA" id="ARBA00022777"/>
    </source>
</evidence>
<dbReference type="PROSITE" id="PS50046">
    <property type="entry name" value="PHYTOCHROME_2"/>
    <property type="match status" value="2"/>
</dbReference>
<organism evidence="10 11">
    <name type="scientific">Tolypothrix tenuis PCC 7101</name>
    <dbReference type="NCBI Taxonomy" id="231146"/>
    <lineage>
        <taxon>Bacteria</taxon>
        <taxon>Bacillati</taxon>
        <taxon>Cyanobacteriota</taxon>
        <taxon>Cyanophyceae</taxon>
        <taxon>Nostocales</taxon>
        <taxon>Tolypothrichaceae</taxon>
        <taxon>Tolypothrix</taxon>
    </lineage>
</organism>
<feature type="domain" description="Histidine kinase" evidence="9">
    <location>
        <begin position="648"/>
        <end position="902"/>
    </location>
</feature>
<keyword evidence="7" id="KW-0175">Coiled coil</keyword>
<dbReference type="InterPro" id="IPR036890">
    <property type="entry name" value="HATPase_C_sf"/>
</dbReference>
<dbReference type="InterPro" id="IPR003661">
    <property type="entry name" value="HisK_dim/P_dom"/>
</dbReference>
<dbReference type="InterPro" id="IPR003018">
    <property type="entry name" value="GAF"/>
</dbReference>
<dbReference type="KEGG" id="ttq:NIES37_51410"/>
<evidence type="ECO:0000259" key="8">
    <source>
        <dbReference type="PROSITE" id="PS50046"/>
    </source>
</evidence>
<dbReference type="InterPro" id="IPR004358">
    <property type="entry name" value="Sig_transdc_His_kin-like_C"/>
</dbReference>
<dbReference type="InterPro" id="IPR013515">
    <property type="entry name" value="Phytochrome_cen-reg"/>
</dbReference>
<dbReference type="SMART" id="SM00387">
    <property type="entry name" value="HATPase_c"/>
    <property type="match status" value="1"/>
</dbReference>
<dbReference type="PANTHER" id="PTHR43065">
    <property type="entry name" value="SENSOR HISTIDINE KINASE"/>
    <property type="match status" value="1"/>
</dbReference>
<dbReference type="Pfam" id="PF00360">
    <property type="entry name" value="PHY"/>
    <property type="match status" value="1"/>
</dbReference>
<comment type="catalytic activity">
    <reaction evidence="1">
        <text>ATP + protein L-histidine = ADP + protein N-phospho-L-histidine.</text>
        <dbReference type="EC" id="2.7.13.3"/>
    </reaction>
</comment>
<dbReference type="InterPro" id="IPR003594">
    <property type="entry name" value="HATPase_dom"/>
</dbReference>
<dbReference type="SMART" id="SM00065">
    <property type="entry name" value="GAF"/>
    <property type="match status" value="3"/>
</dbReference>
<evidence type="ECO:0000256" key="1">
    <source>
        <dbReference type="ARBA" id="ARBA00000085"/>
    </source>
</evidence>
<sequence length="933" mass="106085">MVFTKNTGGVQQTFDPESLLHRMTNQIRRSLELPDILTATVAEVRSFLGTDRVMVYRFDADESGEVIAEAIHEQRLPSLLGLHFPANDIPRYAREMFIAVRQRAIVDVSTGQVGLSPLYLSTSDPYQQTEDIYYRQVDPCHIQYLTAMGVQASLVVPILHRNLTEKSAKPELWGLLVSHHSQPRTISEWELKVIQQVSDQVEIAIAQSNLLSETRFQRQQEGIINQISILLHQLPTIQLQQALKATINAFGGIGGRLYIEQSGELYTWGEQPKLPYELENSVIEQHPVWQNWIAQSKPSQVWAISDLYKEPNFRVLALAFKATPIRGLLVIPLHYRLNFIGVLTIFRPEFDTEILWAGRCEQNQRQQLPQLSFEVWREERKGQAPEWKPGDIFLGQALSYHFSMAIHQQQMYQEVQGLNSNLEQRVKEQTAEIKKSLHFTKIIKQITEQIRSSLDLNITLQTIVREVRSLLNSDRALIYKIFSESDGYVIVEEIHGNYASALGTTAPQECFPDEYARLYNQGRVRAINDVATAGLSDCHREFLENLQVQANLIIPIKMGTQLWGLLIAHQCNAPRNWQDAEIQLILQLADQAAIAIQQAQLYEQSHAAENQAKAKAEQLERTLQQLQHTQTQLIQTEKMSSLGQLVAGVAHEINNPVNFIYGNLTYANDYTQQLLQLLYLYQSHYPQPDSEIRLAEKTIDVGFVAEDLPKIISSMQVGAERIYSIVLSLRNFSRLDEAEFKPVDLHEGIDNTLLILQHRLKSNINFPGVKLMKDYGELPLVKCYAGQMNQVFMNLFTNAIDALETQVKHDQSLIPSICISTRVSADQSFILIRIADNGTGMTEEVKKRIYDPFFTTKPVGKGTGLGLAISYQIIVEKHGGIIECVSEEGKGTELWIELPLNPLCKVNNHSANSIKLNCERWQIKPIFYNLNNS</sequence>
<dbReference type="Gene3D" id="3.30.565.10">
    <property type="entry name" value="Histidine kinase-like ATPase, C-terminal domain"/>
    <property type="match status" value="1"/>
</dbReference>
<dbReference type="Gene3D" id="1.10.287.130">
    <property type="match status" value="1"/>
</dbReference>
<dbReference type="PROSITE" id="PS50109">
    <property type="entry name" value="HIS_KIN"/>
    <property type="match status" value="1"/>
</dbReference>
<dbReference type="SUPFAM" id="SSF55781">
    <property type="entry name" value="GAF domain-like"/>
    <property type="match status" value="3"/>
</dbReference>
<dbReference type="PANTHER" id="PTHR43065:SF50">
    <property type="entry name" value="HISTIDINE KINASE"/>
    <property type="match status" value="1"/>
</dbReference>
<dbReference type="RefSeq" id="WP_096580513.1">
    <property type="nucleotide sequence ID" value="NZ_CAWNJS010000001.1"/>
</dbReference>
<dbReference type="EMBL" id="AP018248">
    <property type="protein sequence ID" value="BAZ01142.1"/>
    <property type="molecule type" value="Genomic_DNA"/>
</dbReference>
<accession>A0A1Z4N646</accession>
<keyword evidence="11" id="KW-1185">Reference proteome</keyword>
<dbReference type="InterPro" id="IPR029016">
    <property type="entry name" value="GAF-like_dom_sf"/>
</dbReference>
<evidence type="ECO:0000259" key="9">
    <source>
        <dbReference type="PROSITE" id="PS50109"/>
    </source>
</evidence>
<feature type="domain" description="Phytochrome chromophore attachment site" evidence="8">
    <location>
        <begin position="455"/>
        <end position="591"/>
    </location>
</feature>
<dbReference type="GO" id="GO:0009584">
    <property type="term" value="P:detection of visible light"/>
    <property type="evidence" value="ECO:0007669"/>
    <property type="project" value="InterPro"/>
</dbReference>
<dbReference type="Pfam" id="PF01590">
    <property type="entry name" value="GAF"/>
    <property type="match status" value="2"/>
</dbReference>
<feature type="domain" description="Phytochrome chromophore attachment site" evidence="8">
    <location>
        <begin position="32"/>
        <end position="200"/>
    </location>
</feature>